<dbReference type="InterPro" id="IPR034768">
    <property type="entry name" value="4FE4S_WBL"/>
</dbReference>
<comment type="subcellular location">
    <subcellularLocation>
        <location evidence="1 11">Cytoplasm</location>
    </subcellularLocation>
</comment>
<keyword evidence="6 11" id="KW-0411">Iron-sulfur</keyword>
<keyword evidence="11" id="KW-0963">Cytoplasm</keyword>
<sequence length="134" mass="14770">MGGYRGPVNRSRGCGQVKNPHDLSALIRSSSLPTRRQPECLRLLSCNKRSIPMDWRDKAACLTADPELFFPVGNTGPAVDQIEKAKQVCGRCPVTEVCLQYALETGQDSGVWGGLSEDERRALKRRAARARRSA</sequence>
<keyword evidence="4 11" id="KW-0479">Metal-binding</keyword>
<keyword evidence="7 11" id="KW-0805">Transcription regulation</keyword>
<feature type="domain" description="4Fe-4S Wbl-type" evidence="12">
    <location>
        <begin position="60"/>
        <end position="122"/>
    </location>
</feature>
<comment type="caution">
    <text evidence="13">The sequence shown here is derived from an EMBL/GenBank/DDBJ whole genome shotgun (WGS) entry which is preliminary data.</text>
</comment>
<evidence type="ECO:0000256" key="3">
    <source>
        <dbReference type="ARBA" id="ARBA00022485"/>
    </source>
</evidence>
<evidence type="ECO:0000256" key="6">
    <source>
        <dbReference type="ARBA" id="ARBA00023014"/>
    </source>
</evidence>
<accession>A0ABP8APX5</accession>
<dbReference type="Pfam" id="PF02467">
    <property type="entry name" value="Whib"/>
    <property type="match status" value="1"/>
</dbReference>
<reference evidence="14" key="1">
    <citation type="journal article" date="2019" name="Int. J. Syst. Evol. Microbiol.">
        <title>The Global Catalogue of Microorganisms (GCM) 10K type strain sequencing project: providing services to taxonomists for standard genome sequencing and annotation.</title>
        <authorList>
            <consortium name="The Broad Institute Genomics Platform"/>
            <consortium name="The Broad Institute Genome Sequencing Center for Infectious Disease"/>
            <person name="Wu L."/>
            <person name="Ma J."/>
        </authorList>
    </citation>
    <scope>NUCLEOTIDE SEQUENCE [LARGE SCALE GENOMIC DNA]</scope>
    <source>
        <strain evidence="14">JCM 17593</strain>
    </source>
</reference>
<evidence type="ECO:0000256" key="5">
    <source>
        <dbReference type="ARBA" id="ARBA00023004"/>
    </source>
</evidence>
<dbReference type="PANTHER" id="PTHR38839:SF6">
    <property type="entry name" value="TRANSCRIPTIONAL REGULATOR WHIB1"/>
    <property type="match status" value="1"/>
</dbReference>
<evidence type="ECO:0000256" key="1">
    <source>
        <dbReference type="ARBA" id="ARBA00004496"/>
    </source>
</evidence>
<feature type="binding site" evidence="11">
    <location>
        <position position="61"/>
    </location>
    <ligand>
        <name>[4Fe-4S] cluster</name>
        <dbReference type="ChEBI" id="CHEBI:49883"/>
    </ligand>
</feature>
<dbReference type="EMBL" id="BAABBX010000010">
    <property type="protein sequence ID" value="GAA4187752.1"/>
    <property type="molecule type" value="Genomic_DNA"/>
</dbReference>
<evidence type="ECO:0000256" key="7">
    <source>
        <dbReference type="ARBA" id="ARBA00023015"/>
    </source>
</evidence>
<gene>
    <name evidence="11" type="primary">whiB</name>
    <name evidence="13" type="ORF">GCM10022288_13040</name>
</gene>
<proteinExistence type="inferred from homology"/>
<dbReference type="PROSITE" id="PS51674">
    <property type="entry name" value="4FE4S_WBL"/>
    <property type="match status" value="1"/>
</dbReference>
<name>A0ABP8APX5_9MICO</name>
<organism evidence="13 14">
    <name type="scientific">Gryllotalpicola kribbensis</name>
    <dbReference type="NCBI Taxonomy" id="993084"/>
    <lineage>
        <taxon>Bacteria</taxon>
        <taxon>Bacillati</taxon>
        <taxon>Actinomycetota</taxon>
        <taxon>Actinomycetes</taxon>
        <taxon>Micrococcales</taxon>
        <taxon>Microbacteriaceae</taxon>
        <taxon>Gryllotalpicola</taxon>
    </lineage>
</organism>
<evidence type="ECO:0000313" key="14">
    <source>
        <dbReference type="Proteomes" id="UP001500213"/>
    </source>
</evidence>
<comment type="function">
    <text evidence="11">Acts as a transcriptional regulator. Probably redox-responsive. The apo- but not holo-form probably binds DNA.</text>
</comment>
<protein>
    <recommendedName>
        <fullName evidence="11">Transcriptional regulator WhiB</fullName>
    </recommendedName>
</protein>
<feature type="binding site" evidence="11">
    <location>
        <position position="92"/>
    </location>
    <ligand>
        <name>[4Fe-4S] cluster</name>
        <dbReference type="ChEBI" id="CHEBI:49883"/>
    </ligand>
</feature>
<evidence type="ECO:0000313" key="13">
    <source>
        <dbReference type="EMBL" id="GAA4187752.1"/>
    </source>
</evidence>
<comment type="similarity">
    <text evidence="2 11">Belongs to the WhiB family.</text>
</comment>
<evidence type="ECO:0000256" key="11">
    <source>
        <dbReference type="HAMAP-Rule" id="MF_01479"/>
    </source>
</evidence>
<feature type="binding site" evidence="11">
    <location>
        <position position="98"/>
    </location>
    <ligand>
        <name>[4Fe-4S] cluster</name>
        <dbReference type="ChEBI" id="CHEBI:49883"/>
    </ligand>
</feature>
<dbReference type="HAMAP" id="MF_01479">
    <property type="entry name" value="WhiB"/>
    <property type="match status" value="1"/>
</dbReference>
<evidence type="ECO:0000256" key="9">
    <source>
        <dbReference type="ARBA" id="ARBA00023157"/>
    </source>
</evidence>
<evidence type="ECO:0000259" key="12">
    <source>
        <dbReference type="PROSITE" id="PS51674"/>
    </source>
</evidence>
<comment type="PTM">
    <text evidence="11">The Fe-S cluster can be nitrosylated by nitric oxide (NO).</text>
</comment>
<evidence type="ECO:0000256" key="4">
    <source>
        <dbReference type="ARBA" id="ARBA00022723"/>
    </source>
</evidence>
<dbReference type="Proteomes" id="UP001500213">
    <property type="component" value="Unassembled WGS sequence"/>
</dbReference>
<keyword evidence="3 11" id="KW-0004">4Fe-4S</keyword>
<keyword evidence="14" id="KW-1185">Reference proteome</keyword>
<evidence type="ECO:0000256" key="2">
    <source>
        <dbReference type="ARBA" id="ARBA00006597"/>
    </source>
</evidence>
<keyword evidence="9 11" id="KW-1015">Disulfide bond</keyword>
<evidence type="ECO:0000256" key="10">
    <source>
        <dbReference type="ARBA" id="ARBA00023163"/>
    </source>
</evidence>
<keyword evidence="8 11" id="KW-0238">DNA-binding</keyword>
<evidence type="ECO:0000256" key="8">
    <source>
        <dbReference type="ARBA" id="ARBA00023125"/>
    </source>
</evidence>
<dbReference type="PANTHER" id="PTHR38839">
    <property type="entry name" value="TRANSCRIPTIONAL REGULATOR WHID-RELATED"/>
    <property type="match status" value="1"/>
</dbReference>
<keyword evidence="10 11" id="KW-0804">Transcription</keyword>
<feature type="binding site" evidence="11">
    <location>
        <position position="89"/>
    </location>
    <ligand>
        <name>[4Fe-4S] cluster</name>
        <dbReference type="ChEBI" id="CHEBI:49883"/>
    </ligand>
</feature>
<comment type="PTM">
    <text evidence="11">Upon Fe-S cluster removal intramolecular disulfide bonds are formed.</text>
</comment>
<comment type="cofactor">
    <cofactor evidence="11">
        <name>[4Fe-4S] cluster</name>
        <dbReference type="ChEBI" id="CHEBI:49883"/>
    </cofactor>
    <text evidence="11">Binds 1 [4Fe-4S] cluster per subunit. Following nitrosylation of the [4Fe-4S] cluster binds 1 [4Fe-8(NO)] cluster per subunit.</text>
</comment>
<keyword evidence="5 11" id="KW-0408">Iron</keyword>
<dbReference type="InterPro" id="IPR003482">
    <property type="entry name" value="Whib"/>
</dbReference>